<evidence type="ECO:0000313" key="2">
    <source>
        <dbReference type="EMBL" id="EQD37153.1"/>
    </source>
</evidence>
<dbReference type="EMBL" id="AUZZ01008554">
    <property type="protein sequence ID" value="EQD37153.1"/>
    <property type="molecule type" value="Genomic_DNA"/>
</dbReference>
<dbReference type="Gene3D" id="3.90.1570.10">
    <property type="entry name" value="tt1808, chain A"/>
    <property type="match status" value="1"/>
</dbReference>
<dbReference type="AlphaFoldDB" id="T0YVT9"/>
<feature type="domain" description="Putative restriction endonuclease" evidence="1">
    <location>
        <begin position="11"/>
        <end position="163"/>
    </location>
</feature>
<comment type="caution">
    <text evidence="2">The sequence shown here is derived from an EMBL/GenBank/DDBJ whole genome shotgun (WGS) entry which is preliminary data.</text>
</comment>
<dbReference type="PANTHER" id="PTHR36558">
    <property type="entry name" value="GLR1098 PROTEIN"/>
    <property type="match status" value="1"/>
</dbReference>
<reference evidence="2" key="2">
    <citation type="journal article" date="2014" name="ISME J.">
        <title>Microbial stratification in low pH oxic and suboxic macroscopic growths along an acid mine drainage.</title>
        <authorList>
            <person name="Mendez-Garcia C."/>
            <person name="Mesa V."/>
            <person name="Sprenger R.R."/>
            <person name="Richter M."/>
            <person name="Diez M.S."/>
            <person name="Solano J."/>
            <person name="Bargiela R."/>
            <person name="Golyshina O.V."/>
            <person name="Manteca A."/>
            <person name="Ramos J.L."/>
            <person name="Gallego J.R."/>
            <person name="Llorente I."/>
            <person name="Martins Dos Santos V.A."/>
            <person name="Jensen O.N."/>
            <person name="Pelaez A.I."/>
            <person name="Sanchez J."/>
            <person name="Ferrer M."/>
        </authorList>
    </citation>
    <scope>NUCLEOTIDE SEQUENCE</scope>
</reference>
<dbReference type="SUPFAM" id="SSF52980">
    <property type="entry name" value="Restriction endonuclease-like"/>
    <property type="match status" value="1"/>
</dbReference>
<dbReference type="PANTHER" id="PTHR36558:SF1">
    <property type="entry name" value="RESTRICTION ENDONUCLEASE DOMAIN-CONTAINING PROTEIN-RELATED"/>
    <property type="match status" value="1"/>
</dbReference>
<name>T0YVT9_9ZZZZ</name>
<accession>T0YVT9</accession>
<dbReference type="InterPro" id="IPR012296">
    <property type="entry name" value="Nuclease_put_TT1808"/>
</dbReference>
<gene>
    <name evidence="2" type="ORF">B2A_11835</name>
</gene>
<protein>
    <submittedName>
        <fullName evidence="2">Protein containing DUF820</fullName>
    </submittedName>
</protein>
<reference evidence="2" key="1">
    <citation type="submission" date="2013-08" db="EMBL/GenBank/DDBJ databases">
        <authorList>
            <person name="Mendez C."/>
            <person name="Richter M."/>
            <person name="Ferrer M."/>
            <person name="Sanchez J."/>
        </authorList>
    </citation>
    <scope>NUCLEOTIDE SEQUENCE</scope>
</reference>
<proteinExistence type="predicted"/>
<dbReference type="InterPro" id="IPR011335">
    <property type="entry name" value="Restrct_endonuc-II-like"/>
</dbReference>
<dbReference type="InterPro" id="IPR008538">
    <property type="entry name" value="Uma2"/>
</dbReference>
<evidence type="ECO:0000259" key="1">
    <source>
        <dbReference type="Pfam" id="PF05685"/>
    </source>
</evidence>
<dbReference type="CDD" id="cd06260">
    <property type="entry name" value="DUF820-like"/>
    <property type="match status" value="1"/>
</dbReference>
<organism evidence="2">
    <name type="scientific">mine drainage metagenome</name>
    <dbReference type="NCBI Taxonomy" id="410659"/>
    <lineage>
        <taxon>unclassified sequences</taxon>
        <taxon>metagenomes</taxon>
        <taxon>ecological metagenomes</taxon>
    </lineage>
</organism>
<dbReference type="Pfam" id="PF05685">
    <property type="entry name" value="Uma2"/>
    <property type="match status" value="1"/>
</dbReference>
<sequence length="195" mass="21760">MPLPLARMSLQAFLDWENQQPGRNEFYRGEVFAMVGARRVHGVIVGNVFAALKSRLKGRPCQAFVESMKVRVADDVVFYPDVFVTCDARDLRTEMVFEHPMLIVEVLSASTQAFDRGAKFAAYRGLTSLREYVLIDPDTRGVEVFRRNERGLFELHDQSGTAVLASLDASIPMGDVFEGVRVEISDGSDEAALQP</sequence>